<dbReference type="PROSITE" id="PS51181">
    <property type="entry name" value="PPASE_TENSIN"/>
    <property type="match status" value="1"/>
</dbReference>
<dbReference type="InterPro" id="IPR029023">
    <property type="entry name" value="Tensin_phosphatase"/>
</dbReference>
<name>A0A8C4QUI9_EPTBU</name>
<dbReference type="GeneTree" id="ENSGT00940000163886"/>
<dbReference type="Gene3D" id="3.90.190.10">
    <property type="entry name" value="Protein tyrosine phosphatase superfamily"/>
    <property type="match status" value="1"/>
</dbReference>
<dbReference type="InterPro" id="IPR014020">
    <property type="entry name" value="Tensin_C2-dom"/>
</dbReference>
<dbReference type="InterPro" id="IPR035892">
    <property type="entry name" value="C2_domain_sf"/>
</dbReference>
<evidence type="ECO:0008006" key="5">
    <source>
        <dbReference type="Google" id="ProtNLM"/>
    </source>
</evidence>
<proteinExistence type="predicted"/>
<dbReference type="InterPro" id="IPR029021">
    <property type="entry name" value="Prot-tyrosine_phosphatase-like"/>
</dbReference>
<dbReference type="SUPFAM" id="SSF49562">
    <property type="entry name" value="C2 domain (Calcium/lipid-binding domain, CaLB)"/>
    <property type="match status" value="1"/>
</dbReference>
<dbReference type="Proteomes" id="UP000694388">
    <property type="component" value="Unplaced"/>
</dbReference>
<evidence type="ECO:0000313" key="3">
    <source>
        <dbReference type="Ensembl" id="ENSEBUP00000019892.1"/>
    </source>
</evidence>
<dbReference type="Pfam" id="PF10409">
    <property type="entry name" value="PTEN_C2"/>
    <property type="match status" value="1"/>
</dbReference>
<dbReference type="SMART" id="SM01326">
    <property type="entry name" value="PTEN_C2"/>
    <property type="match status" value="1"/>
</dbReference>
<dbReference type="GO" id="GO:0005925">
    <property type="term" value="C:focal adhesion"/>
    <property type="evidence" value="ECO:0007669"/>
    <property type="project" value="TreeGrafter"/>
</dbReference>
<reference evidence="3" key="1">
    <citation type="submission" date="2025-08" db="UniProtKB">
        <authorList>
            <consortium name="Ensembl"/>
        </authorList>
    </citation>
    <scope>IDENTIFICATION</scope>
</reference>
<dbReference type="SUPFAM" id="SSF52799">
    <property type="entry name" value="(Phosphotyrosine protein) phosphatases II"/>
    <property type="match status" value="1"/>
</dbReference>
<organism evidence="3 4">
    <name type="scientific">Eptatretus burgeri</name>
    <name type="common">Inshore hagfish</name>
    <dbReference type="NCBI Taxonomy" id="7764"/>
    <lineage>
        <taxon>Eukaryota</taxon>
        <taxon>Metazoa</taxon>
        <taxon>Chordata</taxon>
        <taxon>Craniata</taxon>
        <taxon>Vertebrata</taxon>
        <taxon>Cyclostomata</taxon>
        <taxon>Myxini</taxon>
        <taxon>Myxiniformes</taxon>
        <taxon>Myxinidae</taxon>
        <taxon>Eptatretinae</taxon>
        <taxon>Eptatretus</taxon>
    </lineage>
</organism>
<keyword evidence="4" id="KW-1185">Reference proteome</keyword>
<reference evidence="3" key="2">
    <citation type="submission" date="2025-09" db="UniProtKB">
        <authorList>
            <consortium name="Ensembl"/>
        </authorList>
    </citation>
    <scope>IDENTIFICATION</scope>
</reference>
<dbReference type="AlphaFoldDB" id="A0A8C4QUI9"/>
<dbReference type="PANTHER" id="PTHR45734">
    <property type="entry name" value="TENSIN"/>
    <property type="match status" value="1"/>
</dbReference>
<dbReference type="Gene3D" id="2.60.40.1110">
    <property type="match status" value="1"/>
</dbReference>
<evidence type="ECO:0000259" key="1">
    <source>
        <dbReference type="PROSITE" id="PS51181"/>
    </source>
</evidence>
<feature type="domain" description="Phosphatase tensin-type" evidence="1">
    <location>
        <begin position="81"/>
        <end position="271"/>
    </location>
</feature>
<accession>A0A8C4QUI9</accession>
<dbReference type="PANTHER" id="PTHR45734:SF10">
    <property type="entry name" value="BLISTERY, ISOFORM A"/>
    <property type="match status" value="1"/>
</dbReference>
<sequence length="456" mass="51075">MFRGSLCWRRSNSYRLALATSIREPNSSEQVEPSCAEIVSCELPASYLPTVQHAMLPNVPSPASPTPLTNGNNSTPRHTKCGVMEEQPEPDLTYVTERILAVLLPQHSHSYATTRTETNTTSPSITNNSISHRQMAELASMLRSKHGNNYLVLNLSGSQQESEKLHPQVQEYAWPAQHAPPLDVLCSVCKAMDSWLHSDPKHITVIQTKGSKGQLGVVIAAYMYYNSICACADQALDRYAMHRFYDDQVAAESQPSQRRYVGYFSQLLSGRVKVNSQPLFLHGLLLHQLPSLSPAGGCRPFIKIYQALQLIYTSEVFEVPPEMDLLCINIVPGLPLKGDIMVVCYHMLEQGRKREAVFRMQFHTCVVQNFSPLVLRKAELDNACTDARFPDEGSLELIFSPDPDTPPDTKLFGNNSGIRVNNRKSDPIVRWDSYLDFSTTEMQSTSGECECVCWFL</sequence>
<dbReference type="InterPro" id="IPR051484">
    <property type="entry name" value="Tensin_PTEN_phosphatase"/>
</dbReference>
<dbReference type="Ensembl" id="ENSEBUT00000020468.1">
    <property type="protein sequence ID" value="ENSEBUP00000019892.1"/>
    <property type="gene ID" value="ENSEBUG00000012330.1"/>
</dbReference>
<evidence type="ECO:0000259" key="2">
    <source>
        <dbReference type="PROSITE" id="PS51182"/>
    </source>
</evidence>
<protein>
    <recommendedName>
        <fullName evidence="5">Tensin</fullName>
    </recommendedName>
</protein>
<feature type="domain" description="C2 tensin-type" evidence="2">
    <location>
        <begin position="276"/>
        <end position="402"/>
    </location>
</feature>
<evidence type="ECO:0000313" key="4">
    <source>
        <dbReference type="Proteomes" id="UP000694388"/>
    </source>
</evidence>
<dbReference type="PROSITE" id="PS51182">
    <property type="entry name" value="C2_TENSIN"/>
    <property type="match status" value="1"/>
</dbReference>